<dbReference type="InterPro" id="IPR007387">
    <property type="entry name" value="TRAP_DctQ"/>
</dbReference>
<keyword evidence="7 9" id="KW-0472">Membrane</keyword>
<dbReference type="Proteomes" id="UP001234916">
    <property type="component" value="Chromosome"/>
</dbReference>
<dbReference type="EMBL" id="CP107246">
    <property type="protein sequence ID" value="WIM05258.1"/>
    <property type="molecule type" value="Genomic_DNA"/>
</dbReference>
<dbReference type="InterPro" id="IPR055348">
    <property type="entry name" value="DctQ"/>
</dbReference>
<keyword evidence="3" id="KW-1003">Cell membrane</keyword>
<evidence type="ECO:0000256" key="9">
    <source>
        <dbReference type="RuleBase" id="RU369079"/>
    </source>
</evidence>
<keyword evidence="2 9" id="KW-0813">Transport</keyword>
<evidence type="ECO:0000256" key="6">
    <source>
        <dbReference type="ARBA" id="ARBA00022989"/>
    </source>
</evidence>
<feature type="transmembrane region" description="Helical" evidence="9">
    <location>
        <begin position="136"/>
        <end position="154"/>
    </location>
</feature>
<evidence type="ECO:0000256" key="2">
    <source>
        <dbReference type="ARBA" id="ARBA00022448"/>
    </source>
</evidence>
<proteinExistence type="inferred from homology"/>
<evidence type="ECO:0000256" key="3">
    <source>
        <dbReference type="ARBA" id="ARBA00022475"/>
    </source>
</evidence>
<evidence type="ECO:0000256" key="8">
    <source>
        <dbReference type="ARBA" id="ARBA00038436"/>
    </source>
</evidence>
<accession>A0AA49FKJ9</accession>
<feature type="transmembrane region" description="Helical" evidence="9">
    <location>
        <begin position="21"/>
        <end position="38"/>
    </location>
</feature>
<name>A0AA49FKJ9_9PROT</name>
<sequence>MRFLLRFSGLIDRLNERVGQAVIWLVPAVVLVSAGNALARKALGAGSNAFLEIQWYLFAALFLLGAGFTMLRQGHVRIDVLLGRFSRRTQVGVEIFGILCFLMPFVVAVIALSWPLAANAWATGEMSENAGGLPRWPVYALVPAGFLLLGLQGISELVKRIGFLAGVCGDPGLPDKTEVVE</sequence>
<dbReference type="GO" id="GO:0005886">
    <property type="term" value="C:plasma membrane"/>
    <property type="evidence" value="ECO:0007669"/>
    <property type="project" value="UniProtKB-SubCell"/>
</dbReference>
<dbReference type="KEGG" id="npv:OHM77_11245"/>
<comment type="similarity">
    <text evidence="8 9">Belongs to the TRAP transporter small permease family.</text>
</comment>
<feature type="domain" description="Tripartite ATP-independent periplasmic transporters DctQ component" evidence="10">
    <location>
        <begin position="30"/>
        <end position="160"/>
    </location>
</feature>
<organism evidence="11">
    <name type="scientific">Candidatus Nitricoxidivorans perseverans</name>
    <dbReference type="NCBI Taxonomy" id="2975601"/>
    <lineage>
        <taxon>Bacteria</taxon>
        <taxon>Pseudomonadati</taxon>
        <taxon>Pseudomonadota</taxon>
        <taxon>Betaproteobacteria</taxon>
        <taxon>Nitrosomonadales</taxon>
        <taxon>Sterolibacteriaceae</taxon>
        <taxon>Candidatus Nitricoxidivorans</taxon>
    </lineage>
</organism>
<keyword evidence="5 9" id="KW-0812">Transmembrane</keyword>
<evidence type="ECO:0000259" key="10">
    <source>
        <dbReference type="Pfam" id="PF04290"/>
    </source>
</evidence>
<keyword evidence="4 9" id="KW-0997">Cell inner membrane</keyword>
<dbReference type="PANTHER" id="PTHR35011">
    <property type="entry name" value="2,3-DIKETO-L-GULONATE TRAP TRANSPORTER SMALL PERMEASE PROTEIN YIAM"/>
    <property type="match status" value="1"/>
</dbReference>
<evidence type="ECO:0000256" key="1">
    <source>
        <dbReference type="ARBA" id="ARBA00004429"/>
    </source>
</evidence>
<protein>
    <recommendedName>
        <fullName evidence="9">TRAP transporter small permease protein</fullName>
    </recommendedName>
</protein>
<dbReference type="PANTHER" id="PTHR35011:SF4">
    <property type="entry name" value="SLL1102 PROTEIN"/>
    <property type="match status" value="1"/>
</dbReference>
<dbReference type="AlphaFoldDB" id="A0AA49FKJ9"/>
<evidence type="ECO:0000256" key="4">
    <source>
        <dbReference type="ARBA" id="ARBA00022519"/>
    </source>
</evidence>
<feature type="transmembrane region" description="Helical" evidence="9">
    <location>
        <begin position="91"/>
        <end position="116"/>
    </location>
</feature>
<comment type="subcellular location">
    <subcellularLocation>
        <location evidence="1 9">Cell inner membrane</location>
        <topology evidence="1 9">Multi-pass membrane protein</topology>
    </subcellularLocation>
</comment>
<dbReference type="Pfam" id="PF04290">
    <property type="entry name" value="DctQ"/>
    <property type="match status" value="1"/>
</dbReference>
<evidence type="ECO:0000313" key="11">
    <source>
        <dbReference type="EMBL" id="WIM05258.1"/>
    </source>
</evidence>
<evidence type="ECO:0000256" key="7">
    <source>
        <dbReference type="ARBA" id="ARBA00023136"/>
    </source>
</evidence>
<comment type="subunit">
    <text evidence="9">The complex comprises the extracytoplasmic solute receptor protein and the two transmembrane proteins.</text>
</comment>
<keyword evidence="6 9" id="KW-1133">Transmembrane helix</keyword>
<dbReference type="GO" id="GO:0022857">
    <property type="term" value="F:transmembrane transporter activity"/>
    <property type="evidence" value="ECO:0007669"/>
    <property type="project" value="UniProtKB-UniRule"/>
</dbReference>
<feature type="transmembrane region" description="Helical" evidence="9">
    <location>
        <begin position="53"/>
        <end position="71"/>
    </location>
</feature>
<evidence type="ECO:0000256" key="5">
    <source>
        <dbReference type="ARBA" id="ARBA00022692"/>
    </source>
</evidence>
<gene>
    <name evidence="11" type="ORF">OHM77_11245</name>
</gene>
<comment type="function">
    <text evidence="9">Part of the tripartite ATP-independent periplasmic (TRAP) transport system.</text>
</comment>
<reference evidence="11" key="1">
    <citation type="journal article" date="2023" name="Nat. Microbiol.">
        <title>Enrichment and characterization of a nitric oxide-reducing microbial community in a continuous bioreactor.</title>
        <authorList>
            <person name="Garrido-Amador P."/>
            <person name="Stortenbeker N."/>
            <person name="Wessels H.J.C.T."/>
            <person name="Speth D.R."/>
            <person name="Garcia-Heredia I."/>
            <person name="Kartal B."/>
        </authorList>
    </citation>
    <scope>NUCLEOTIDE SEQUENCE</scope>
    <source>
        <strain evidence="11">MAG1</strain>
    </source>
</reference>